<proteinExistence type="predicted"/>
<dbReference type="InterPro" id="IPR038005">
    <property type="entry name" value="RX-like_CC"/>
</dbReference>
<dbReference type="Gene3D" id="1.10.10.10">
    <property type="entry name" value="Winged helix-like DNA-binding domain superfamily/Winged helix DNA-binding domain"/>
    <property type="match status" value="1"/>
</dbReference>
<evidence type="ECO:0008006" key="10">
    <source>
        <dbReference type="Google" id="ProtNLM"/>
    </source>
</evidence>
<sequence>MADGVVTFVLSKLSTVIEEEQYLLRGFREELKHIRDELESIRAFLRVADGMEERDPELKVWVKQVRDVAFDIEDALDEYAISLVRPAERGVRSYLQKVTFPLKTLRVRRQIAYRIFNIKARVLSISERHQRYRYKFSVIEHHGSSLVSRDDPWIDPRGNALLLEESELVGIEKPRNQLVEWLVGGDSKLEVTSIVGMGGLGKTALTKKVFDSAVVKNHFASHAWITISRSFDVKDLLRDMIEQLFEEIKLPVPPGVSAMNGDRLKAFIHAFLQQRRYLIVLDDLWSSQAWELMQFALPRNFHGSRIMITTRAADVASGCCIESPDRVYNLQPLPPQDSWLLFCKKAFQGNLCPPHLEDISRCILAKCRGLPLAIVAISGVLATRGTSRVGEWEMIRRNLGDELEGNDRLFNLRKILSLGYSDLPYYLKSCLLYLSVFPEDHIIGHNRLVHLWITEGFVEKKEGKTSEEVAERYLEELRNRSLIQVAKVTSDGRINAYWVHDILREILLTKSKDQNFAEISNPMTARCSGDARRVAIHCSLANPQLTKINAVRLRSLLMFGVPDLPSSSSLLPSLRNEFKLLEVLDLADASLDEFPKEIVRLYQLKHLSLRGKKIDRVPSTIGNLQKLEILDLKNTFVSELPASIRRLRRLRHLLLYRYESGSDLYYRKYGFKAQAGIGGLVSLRKLCCIEADRKNGVIMDIGTMRQLTKLNVRSLRREDGKALCSSIQNLSRLQVLWLCSVDPAEVLDIEQLTPPCFLQRLYLEGCLERIPSWTSSLYSVTRLYLRHSRLQYDPLESMEALPNLVEIQLGDAYEGESLCFRRGGFPRLKLMWLIKLRNLKRMIMEEGTTPRLEKLTLRRCESLKEMPADFERLASLKVVVFDGMPRELFARQDAEASHLSKVFIDDGILSRYV</sequence>
<dbReference type="Pfam" id="PF00931">
    <property type="entry name" value="NB-ARC"/>
    <property type="match status" value="1"/>
</dbReference>
<dbReference type="InterPro" id="IPR032675">
    <property type="entry name" value="LRR_dom_sf"/>
</dbReference>
<comment type="caution">
    <text evidence="8">The sequence shown here is derived from an EMBL/GenBank/DDBJ whole genome shotgun (WGS) entry which is preliminary data.</text>
</comment>
<evidence type="ECO:0000259" key="7">
    <source>
        <dbReference type="Pfam" id="PF23598"/>
    </source>
</evidence>
<dbReference type="SUPFAM" id="SSF52540">
    <property type="entry name" value="P-loop containing nucleoside triphosphate hydrolases"/>
    <property type="match status" value="1"/>
</dbReference>
<dbReference type="SUPFAM" id="SSF52058">
    <property type="entry name" value="L domain-like"/>
    <property type="match status" value="1"/>
</dbReference>
<evidence type="ECO:0000256" key="1">
    <source>
        <dbReference type="ARBA" id="ARBA00022737"/>
    </source>
</evidence>
<evidence type="ECO:0000259" key="6">
    <source>
        <dbReference type="Pfam" id="PF23559"/>
    </source>
</evidence>
<feature type="domain" description="Disease resistance N-terminal" evidence="5">
    <location>
        <begin position="5"/>
        <end position="87"/>
    </location>
</feature>
<evidence type="ECO:0000259" key="4">
    <source>
        <dbReference type="Pfam" id="PF00931"/>
    </source>
</evidence>
<evidence type="ECO:0000259" key="5">
    <source>
        <dbReference type="Pfam" id="PF18052"/>
    </source>
</evidence>
<feature type="domain" description="Disease resistance protein winged helix" evidence="6">
    <location>
        <begin position="436"/>
        <end position="506"/>
    </location>
</feature>
<dbReference type="GO" id="GO:0051707">
    <property type="term" value="P:response to other organism"/>
    <property type="evidence" value="ECO:0007669"/>
    <property type="project" value="UniProtKB-ARBA"/>
</dbReference>
<accession>A0ABD3LUQ0</accession>
<dbReference type="InterPro" id="IPR036388">
    <property type="entry name" value="WH-like_DNA-bd_sf"/>
</dbReference>
<evidence type="ECO:0000256" key="2">
    <source>
        <dbReference type="ARBA" id="ARBA00022741"/>
    </source>
</evidence>
<dbReference type="Gene3D" id="3.80.10.10">
    <property type="entry name" value="Ribonuclease Inhibitor"/>
    <property type="match status" value="1"/>
</dbReference>
<dbReference type="Pfam" id="PF23598">
    <property type="entry name" value="LRR_14"/>
    <property type="match status" value="1"/>
</dbReference>
<organism evidence="8 9">
    <name type="scientific">Eucalyptus globulus</name>
    <name type="common">Tasmanian blue gum</name>
    <dbReference type="NCBI Taxonomy" id="34317"/>
    <lineage>
        <taxon>Eukaryota</taxon>
        <taxon>Viridiplantae</taxon>
        <taxon>Streptophyta</taxon>
        <taxon>Embryophyta</taxon>
        <taxon>Tracheophyta</taxon>
        <taxon>Spermatophyta</taxon>
        <taxon>Magnoliopsida</taxon>
        <taxon>eudicotyledons</taxon>
        <taxon>Gunneridae</taxon>
        <taxon>Pentapetalae</taxon>
        <taxon>rosids</taxon>
        <taxon>malvids</taxon>
        <taxon>Myrtales</taxon>
        <taxon>Myrtaceae</taxon>
        <taxon>Myrtoideae</taxon>
        <taxon>Eucalypteae</taxon>
        <taxon>Eucalyptus</taxon>
    </lineage>
</organism>
<reference evidence="8 9" key="1">
    <citation type="submission" date="2024-11" db="EMBL/GenBank/DDBJ databases">
        <title>Chromosome-level genome assembly of Eucalyptus globulus Labill. provides insights into its genome evolution.</title>
        <authorList>
            <person name="Li X."/>
        </authorList>
    </citation>
    <scope>NUCLEOTIDE SEQUENCE [LARGE SCALE GENOMIC DNA]</scope>
    <source>
        <strain evidence="8">CL2024</strain>
        <tissue evidence="8">Fresh tender leaves</tissue>
    </source>
</reference>
<dbReference type="InterPro" id="IPR041118">
    <property type="entry name" value="Rx_N"/>
</dbReference>
<evidence type="ECO:0000313" key="8">
    <source>
        <dbReference type="EMBL" id="KAL3755102.1"/>
    </source>
</evidence>
<dbReference type="Pfam" id="PF18052">
    <property type="entry name" value="Rx_N"/>
    <property type="match status" value="1"/>
</dbReference>
<keyword evidence="1" id="KW-0677">Repeat</keyword>
<evidence type="ECO:0000256" key="3">
    <source>
        <dbReference type="ARBA" id="ARBA00022821"/>
    </source>
</evidence>
<dbReference type="FunFam" id="1.10.10.10:FF:000322">
    <property type="entry name" value="Probable disease resistance protein At1g63360"/>
    <property type="match status" value="1"/>
</dbReference>
<dbReference type="InterPro" id="IPR042197">
    <property type="entry name" value="Apaf_helical"/>
</dbReference>
<protein>
    <recommendedName>
        <fullName evidence="10">Disease resistance protein RPM1-like</fullName>
    </recommendedName>
</protein>
<dbReference type="CDD" id="cd14798">
    <property type="entry name" value="RX-CC_like"/>
    <property type="match status" value="1"/>
</dbReference>
<feature type="domain" description="NB-ARC" evidence="4">
    <location>
        <begin position="172"/>
        <end position="351"/>
    </location>
</feature>
<dbReference type="Gene3D" id="1.10.8.430">
    <property type="entry name" value="Helical domain of apoptotic protease-activating factors"/>
    <property type="match status" value="1"/>
</dbReference>
<keyword evidence="2" id="KW-0547">Nucleotide-binding</keyword>
<evidence type="ECO:0000313" key="9">
    <source>
        <dbReference type="Proteomes" id="UP001634007"/>
    </source>
</evidence>
<dbReference type="EMBL" id="JBJKBG010000001">
    <property type="protein sequence ID" value="KAL3755102.1"/>
    <property type="molecule type" value="Genomic_DNA"/>
</dbReference>
<dbReference type="Proteomes" id="UP001634007">
    <property type="component" value="Unassembled WGS sequence"/>
</dbReference>
<dbReference type="GO" id="GO:0000166">
    <property type="term" value="F:nucleotide binding"/>
    <property type="evidence" value="ECO:0007669"/>
    <property type="project" value="UniProtKB-KW"/>
</dbReference>
<dbReference type="InterPro" id="IPR055414">
    <property type="entry name" value="LRR_R13L4/SHOC2-like"/>
</dbReference>
<dbReference type="InterPro" id="IPR044974">
    <property type="entry name" value="Disease_R_plants"/>
</dbReference>
<keyword evidence="3" id="KW-0611">Plant defense</keyword>
<dbReference type="InterPro" id="IPR027417">
    <property type="entry name" value="P-loop_NTPase"/>
</dbReference>
<dbReference type="AlphaFoldDB" id="A0ABD3LUQ0"/>
<dbReference type="InterPro" id="IPR002182">
    <property type="entry name" value="NB-ARC"/>
</dbReference>
<dbReference type="Gene3D" id="3.40.50.300">
    <property type="entry name" value="P-loop containing nucleotide triphosphate hydrolases"/>
    <property type="match status" value="1"/>
</dbReference>
<dbReference type="FunFam" id="3.40.50.300:FF:001091">
    <property type="entry name" value="Probable disease resistance protein At1g61300"/>
    <property type="match status" value="1"/>
</dbReference>
<dbReference type="GO" id="GO:0006952">
    <property type="term" value="P:defense response"/>
    <property type="evidence" value="ECO:0007669"/>
    <property type="project" value="UniProtKB-KW"/>
</dbReference>
<dbReference type="PANTHER" id="PTHR23155">
    <property type="entry name" value="DISEASE RESISTANCE PROTEIN RP"/>
    <property type="match status" value="1"/>
</dbReference>
<dbReference type="PANTHER" id="PTHR23155:SF1205">
    <property type="entry name" value="DISEASE RESISTANCE PROTEIN RPM1"/>
    <property type="match status" value="1"/>
</dbReference>
<dbReference type="PRINTS" id="PR00364">
    <property type="entry name" value="DISEASERSIST"/>
</dbReference>
<name>A0ABD3LUQ0_EUCGL</name>
<feature type="domain" description="Disease resistance R13L4/SHOC-2-like LRR" evidence="7">
    <location>
        <begin position="565"/>
        <end position="884"/>
    </location>
</feature>
<keyword evidence="9" id="KW-1185">Reference proteome</keyword>
<gene>
    <name evidence="8" type="ORF">ACJRO7_002208</name>
</gene>
<dbReference type="Gene3D" id="1.20.5.4130">
    <property type="match status" value="1"/>
</dbReference>
<dbReference type="InterPro" id="IPR058922">
    <property type="entry name" value="WHD_DRP"/>
</dbReference>
<dbReference type="Pfam" id="PF23559">
    <property type="entry name" value="WHD_DRP"/>
    <property type="match status" value="1"/>
</dbReference>